<feature type="compositionally biased region" description="Polar residues" evidence="9">
    <location>
        <begin position="44"/>
        <end position="56"/>
    </location>
</feature>
<feature type="region of interest" description="Disordered" evidence="9">
    <location>
        <begin position="367"/>
        <end position="404"/>
    </location>
</feature>
<sequence>MDEYTGQKAVSGLSVSRRGSSLSFRDSNHEDRSIRYCNRLGCSTRPNSMKGSNTANLEKAKYSKPSLRSSSNKTMVGSSSSGKTTVGSSSKSLVGMSNLRKHHHPEQQNPTSLRETIISKSSCVQGDVEAVELIPSATGIQTEQTEPENAEGVVCHGLSLTNSTGEVGNTRPQKKNLQSAFGNQDTSMGSPIRRSFSSRNTNETLKPQGQGSNVHRYGLRNIGCASISDVFPSSSLSDYSRRNINMIKRRCPPDGESSTRGKKTIGSSGGANSQRNTPSSPSPSSTDRLTSQLTSRRVRNWSAGSSSVASVRTRRTISGDTSMMLSRTDSDNMVSMPEHMMIPQLPHEEFSINESAASGLSRSFATELPSVRQNSSRRPGSSSETVRSRPTARSEDNSAQPFHSFSTDRDGFRCFNMEGIAEVLLALERIEQDEELTYEQLLVLESNLLLGGLSFHDQHRDMRLDIDNMSYEELLALEEKMGTVSTALTEEQLSKCLKRSCYVPPPLATGIVGHGTDDTKCSICQEEYMVGDEMGKLRCEHRFHIECIDQWLRQKNWCPICKASALPSGSSPKQAAGGANHFV</sequence>
<gene>
    <name evidence="11" type="ORF">CKAN_00366200</name>
</gene>
<accession>A0A443N9X1</accession>
<keyword evidence="5 8" id="KW-0863">Zinc-finger</keyword>
<feature type="region of interest" description="Disordered" evidence="9">
    <location>
        <begin position="243"/>
        <end position="328"/>
    </location>
</feature>
<evidence type="ECO:0000256" key="6">
    <source>
        <dbReference type="ARBA" id="ARBA00022786"/>
    </source>
</evidence>
<dbReference type="PROSITE" id="PS50089">
    <property type="entry name" value="ZF_RING_2"/>
    <property type="match status" value="1"/>
</dbReference>
<evidence type="ECO:0000256" key="7">
    <source>
        <dbReference type="ARBA" id="ARBA00022833"/>
    </source>
</evidence>
<keyword evidence="12" id="KW-1185">Reference proteome</keyword>
<reference evidence="11 12" key="1">
    <citation type="journal article" date="2019" name="Nat. Plants">
        <title>Stout camphor tree genome fills gaps in understanding of flowering plant genome evolution.</title>
        <authorList>
            <person name="Chaw S.M."/>
            <person name="Liu Y.C."/>
            <person name="Wu Y.W."/>
            <person name="Wang H.Y."/>
            <person name="Lin C.I."/>
            <person name="Wu C.S."/>
            <person name="Ke H.M."/>
            <person name="Chang L.Y."/>
            <person name="Hsu C.Y."/>
            <person name="Yang H.T."/>
            <person name="Sudianto E."/>
            <person name="Hsu M.H."/>
            <person name="Wu K.P."/>
            <person name="Wang L.N."/>
            <person name="Leebens-Mack J.H."/>
            <person name="Tsai I.J."/>
        </authorList>
    </citation>
    <scope>NUCLEOTIDE SEQUENCE [LARGE SCALE GENOMIC DNA]</scope>
    <source>
        <strain evidence="12">cv. Chaw 1501</strain>
        <tissue evidence="11">Young leaves</tissue>
    </source>
</reference>
<feature type="compositionally biased region" description="Polar residues" evidence="9">
    <location>
        <begin position="319"/>
        <end position="328"/>
    </location>
</feature>
<keyword evidence="6" id="KW-0833">Ubl conjugation pathway</keyword>
<feature type="region of interest" description="Disordered" evidence="9">
    <location>
        <begin position="162"/>
        <end position="215"/>
    </location>
</feature>
<dbReference type="InterPro" id="IPR013083">
    <property type="entry name" value="Znf_RING/FYVE/PHD"/>
</dbReference>
<evidence type="ECO:0000259" key="10">
    <source>
        <dbReference type="PROSITE" id="PS50089"/>
    </source>
</evidence>
<comment type="caution">
    <text evidence="11">The sequence shown here is derived from an EMBL/GenBank/DDBJ whole genome shotgun (WGS) entry which is preliminary data.</text>
</comment>
<feature type="compositionally biased region" description="Polar residues" evidence="9">
    <location>
        <begin position="286"/>
        <end position="295"/>
    </location>
</feature>
<proteinExistence type="predicted"/>
<keyword evidence="3" id="KW-0808">Transferase</keyword>
<dbReference type="PANTHER" id="PTHR22937:SF136">
    <property type="entry name" value="RING-TYPE E3 UBIQUITIN TRANSFERASE"/>
    <property type="match status" value="1"/>
</dbReference>
<organism evidence="11 12">
    <name type="scientific">Cinnamomum micranthum f. kanehirae</name>
    <dbReference type="NCBI Taxonomy" id="337451"/>
    <lineage>
        <taxon>Eukaryota</taxon>
        <taxon>Viridiplantae</taxon>
        <taxon>Streptophyta</taxon>
        <taxon>Embryophyta</taxon>
        <taxon>Tracheophyta</taxon>
        <taxon>Spermatophyta</taxon>
        <taxon>Magnoliopsida</taxon>
        <taxon>Magnoliidae</taxon>
        <taxon>Laurales</taxon>
        <taxon>Lauraceae</taxon>
        <taxon>Cinnamomum</taxon>
    </lineage>
</organism>
<dbReference type="PANTHER" id="PTHR22937">
    <property type="entry name" value="E3 UBIQUITIN-PROTEIN LIGASE RNF165"/>
    <property type="match status" value="1"/>
</dbReference>
<feature type="compositionally biased region" description="Low complexity" evidence="9">
    <location>
        <begin position="73"/>
        <end position="93"/>
    </location>
</feature>
<keyword evidence="7" id="KW-0862">Zinc</keyword>
<dbReference type="Gene3D" id="3.30.40.10">
    <property type="entry name" value="Zinc/RING finger domain, C3HC4 (zinc finger)"/>
    <property type="match status" value="1"/>
</dbReference>
<evidence type="ECO:0000313" key="11">
    <source>
        <dbReference type="EMBL" id="RWR75286.1"/>
    </source>
</evidence>
<feature type="region of interest" description="Disordered" evidence="9">
    <location>
        <begin position="1"/>
        <end position="93"/>
    </location>
</feature>
<dbReference type="STRING" id="337451.A0A443N9X1"/>
<name>A0A443N9X1_9MAGN</name>
<evidence type="ECO:0000256" key="9">
    <source>
        <dbReference type="SAM" id="MobiDB-lite"/>
    </source>
</evidence>
<feature type="compositionally biased region" description="Low complexity" evidence="9">
    <location>
        <begin position="10"/>
        <end position="23"/>
    </location>
</feature>
<dbReference type="InterPro" id="IPR045191">
    <property type="entry name" value="MBR1/2-like"/>
</dbReference>
<dbReference type="Pfam" id="PF13639">
    <property type="entry name" value="zf-RING_2"/>
    <property type="match status" value="1"/>
</dbReference>
<feature type="compositionally biased region" description="Polar residues" evidence="9">
    <location>
        <begin position="162"/>
        <end position="213"/>
    </location>
</feature>
<dbReference type="SMART" id="SM00184">
    <property type="entry name" value="RING"/>
    <property type="match status" value="1"/>
</dbReference>
<evidence type="ECO:0000313" key="12">
    <source>
        <dbReference type="Proteomes" id="UP000283530"/>
    </source>
</evidence>
<dbReference type="AlphaFoldDB" id="A0A443N9X1"/>
<evidence type="ECO:0000256" key="3">
    <source>
        <dbReference type="ARBA" id="ARBA00022679"/>
    </source>
</evidence>
<dbReference type="EMBL" id="QPKB01000002">
    <property type="protein sequence ID" value="RWR75286.1"/>
    <property type="molecule type" value="Genomic_DNA"/>
</dbReference>
<protein>
    <recommendedName>
        <fullName evidence="2">RING-type E3 ubiquitin transferase</fullName>
        <ecNumber evidence="2">2.3.2.27</ecNumber>
    </recommendedName>
</protein>
<dbReference type="GO" id="GO:0008270">
    <property type="term" value="F:zinc ion binding"/>
    <property type="evidence" value="ECO:0007669"/>
    <property type="project" value="UniProtKB-KW"/>
</dbReference>
<feature type="compositionally biased region" description="Low complexity" evidence="9">
    <location>
        <begin position="302"/>
        <end position="311"/>
    </location>
</feature>
<dbReference type="EC" id="2.3.2.27" evidence="2"/>
<dbReference type="InterPro" id="IPR001841">
    <property type="entry name" value="Znf_RING"/>
</dbReference>
<evidence type="ECO:0000256" key="8">
    <source>
        <dbReference type="PROSITE-ProRule" id="PRU00175"/>
    </source>
</evidence>
<dbReference type="Proteomes" id="UP000283530">
    <property type="component" value="Unassembled WGS sequence"/>
</dbReference>
<comment type="catalytic activity">
    <reaction evidence="1">
        <text>S-ubiquitinyl-[E2 ubiquitin-conjugating enzyme]-L-cysteine + [acceptor protein]-L-lysine = [E2 ubiquitin-conjugating enzyme]-L-cysteine + N(6)-ubiquitinyl-[acceptor protein]-L-lysine.</text>
        <dbReference type="EC" id="2.3.2.27"/>
    </reaction>
</comment>
<dbReference type="SUPFAM" id="SSF57850">
    <property type="entry name" value="RING/U-box"/>
    <property type="match status" value="1"/>
</dbReference>
<dbReference type="GO" id="GO:0061630">
    <property type="term" value="F:ubiquitin protein ligase activity"/>
    <property type="evidence" value="ECO:0007669"/>
    <property type="project" value="UniProtKB-EC"/>
</dbReference>
<dbReference type="FunFam" id="3.30.40.10:FF:000504">
    <property type="entry name" value="E3 ubiquitin-protein ligase arkadia"/>
    <property type="match status" value="1"/>
</dbReference>
<keyword evidence="4" id="KW-0479">Metal-binding</keyword>
<evidence type="ECO:0000256" key="2">
    <source>
        <dbReference type="ARBA" id="ARBA00012483"/>
    </source>
</evidence>
<evidence type="ECO:0000256" key="4">
    <source>
        <dbReference type="ARBA" id="ARBA00022723"/>
    </source>
</evidence>
<evidence type="ECO:0000256" key="1">
    <source>
        <dbReference type="ARBA" id="ARBA00000900"/>
    </source>
</evidence>
<evidence type="ECO:0000256" key="5">
    <source>
        <dbReference type="ARBA" id="ARBA00022771"/>
    </source>
</evidence>
<feature type="compositionally biased region" description="Polar residues" evidence="9">
    <location>
        <begin position="371"/>
        <end position="385"/>
    </location>
</feature>
<feature type="domain" description="RING-type" evidence="10">
    <location>
        <begin position="521"/>
        <end position="562"/>
    </location>
</feature>
<dbReference type="OrthoDB" id="8062037at2759"/>